<evidence type="ECO:0000259" key="7">
    <source>
        <dbReference type="Pfam" id="PF11904"/>
    </source>
</evidence>
<proteinExistence type="predicted"/>
<keyword evidence="4" id="KW-0256">Endoplasmic reticulum</keyword>
<keyword evidence="9" id="KW-1185">Reference proteome</keyword>
<accession>A0ABY6KNE5</accession>
<name>A0ABY6KNE5_9ARAC</name>
<evidence type="ECO:0000313" key="9">
    <source>
        <dbReference type="Proteomes" id="UP001235939"/>
    </source>
</evidence>
<dbReference type="PANTHER" id="PTHR12447:SF25">
    <property type="entry name" value="ANKYRIN REPEAT DOMAIN-CONTAINING PROTEIN 13C"/>
    <property type="match status" value="1"/>
</dbReference>
<dbReference type="Proteomes" id="UP001235939">
    <property type="component" value="Chromosome 06"/>
</dbReference>
<evidence type="ECO:0000256" key="6">
    <source>
        <dbReference type="ARBA" id="ARBA00023136"/>
    </source>
</evidence>
<dbReference type="InterPro" id="IPR021832">
    <property type="entry name" value="ANKRD13"/>
</dbReference>
<dbReference type="PANTHER" id="PTHR12447">
    <property type="entry name" value="ANKYRIN REPEAT DOMAIN-CONTAINING PROTEIN 13"/>
    <property type="match status" value="1"/>
</dbReference>
<gene>
    <name evidence="8" type="ORF">LAZ67_6003291</name>
</gene>
<evidence type="ECO:0000313" key="8">
    <source>
        <dbReference type="EMBL" id="UYV69347.1"/>
    </source>
</evidence>
<sequence length="149" mass="17235">MPQRRRSLPPPPNRRVSWEEYISGVSPPYLGRKMVCKESCKNFKATLAMCEDFPLSVDALLNVLEVITPFKHFNKLRKFVKMRLPSGFPIKIDVWRCGCPMCVAPDVPILPTVTARITFQDFNFRDNLPDSLFEISPDYKEDPSRFPEL</sequence>
<dbReference type="EMBL" id="CP092868">
    <property type="protein sequence ID" value="UYV69347.1"/>
    <property type="molecule type" value="Genomic_DNA"/>
</dbReference>
<reference evidence="8 9" key="1">
    <citation type="submission" date="2022-01" db="EMBL/GenBank/DDBJ databases">
        <title>A chromosomal length assembly of Cordylochernes scorpioides.</title>
        <authorList>
            <person name="Zeh D."/>
            <person name="Zeh J."/>
        </authorList>
    </citation>
    <scope>NUCLEOTIDE SEQUENCE [LARGE SCALE GENOMIC DNA]</scope>
    <source>
        <strain evidence="8">IN4F17</strain>
        <tissue evidence="8">Whole Body</tissue>
    </source>
</reference>
<evidence type="ECO:0000256" key="3">
    <source>
        <dbReference type="ARBA" id="ARBA00022737"/>
    </source>
</evidence>
<organism evidence="8 9">
    <name type="scientific">Cordylochernes scorpioides</name>
    <dbReference type="NCBI Taxonomy" id="51811"/>
    <lineage>
        <taxon>Eukaryota</taxon>
        <taxon>Metazoa</taxon>
        <taxon>Ecdysozoa</taxon>
        <taxon>Arthropoda</taxon>
        <taxon>Chelicerata</taxon>
        <taxon>Arachnida</taxon>
        <taxon>Pseudoscorpiones</taxon>
        <taxon>Cheliferoidea</taxon>
        <taxon>Chernetidae</taxon>
        <taxon>Cordylochernes</taxon>
    </lineage>
</organism>
<dbReference type="InterPro" id="IPR055285">
    <property type="entry name" value="ANKRD13_C"/>
</dbReference>
<evidence type="ECO:0000256" key="5">
    <source>
        <dbReference type="ARBA" id="ARBA00023043"/>
    </source>
</evidence>
<comment type="subcellular location">
    <subcellularLocation>
        <location evidence="2">Endomembrane system</location>
    </subcellularLocation>
    <subcellularLocation>
        <location evidence="1">Endoplasmic reticulum</location>
    </subcellularLocation>
</comment>
<evidence type="ECO:0000256" key="1">
    <source>
        <dbReference type="ARBA" id="ARBA00004240"/>
    </source>
</evidence>
<evidence type="ECO:0000256" key="4">
    <source>
        <dbReference type="ARBA" id="ARBA00022824"/>
    </source>
</evidence>
<keyword evidence="3" id="KW-0677">Repeat</keyword>
<keyword evidence="6" id="KW-0472">Membrane</keyword>
<dbReference type="Pfam" id="PF11904">
    <property type="entry name" value="ANKRD13_C"/>
    <property type="match status" value="1"/>
</dbReference>
<protein>
    <submittedName>
        <fullName evidence="8">ANKRD13C</fullName>
    </submittedName>
</protein>
<keyword evidence="5" id="KW-0040">ANK repeat</keyword>
<evidence type="ECO:0000256" key="2">
    <source>
        <dbReference type="ARBA" id="ARBA00004308"/>
    </source>
</evidence>
<feature type="domain" description="Ankyrin repeat" evidence="7">
    <location>
        <begin position="15"/>
        <end position="127"/>
    </location>
</feature>